<dbReference type="PANTHER" id="PTHR46580:SF4">
    <property type="entry name" value="ATP_GTP-BINDING PROTEIN"/>
    <property type="match status" value="1"/>
</dbReference>
<reference evidence="3 4" key="1">
    <citation type="journal article" date="2014" name="Int. J. Syst. Evol. Microbiol.">
        <title>Complete genome sequence of Corynebacterium casei LMG S-19264T (=DSM 44701T), isolated from a smear-ripened cheese.</title>
        <authorList>
            <consortium name="US DOE Joint Genome Institute (JGI-PGF)"/>
            <person name="Walter F."/>
            <person name="Albersmeier A."/>
            <person name="Kalinowski J."/>
            <person name="Ruckert C."/>
        </authorList>
    </citation>
    <scope>NUCLEOTIDE SEQUENCE [LARGE SCALE GENOMIC DNA]</scope>
    <source>
        <strain evidence="3 4">CGMCC 1.9161</strain>
    </source>
</reference>
<dbReference type="PROSITE" id="PS00330">
    <property type="entry name" value="HEMOLYSIN_CALCIUM"/>
    <property type="match status" value="2"/>
</dbReference>
<dbReference type="EMBL" id="BMMF01000012">
    <property type="protein sequence ID" value="GGK47287.1"/>
    <property type="molecule type" value="Genomic_DNA"/>
</dbReference>
<dbReference type="PRINTS" id="PR00313">
    <property type="entry name" value="CABNDNGRPT"/>
</dbReference>
<comment type="caution">
    <text evidence="3">The sequence shown here is derived from an EMBL/GenBank/DDBJ whole genome shotgun (WGS) entry which is preliminary data.</text>
</comment>
<dbReference type="InterPro" id="IPR013517">
    <property type="entry name" value="FG-GAP"/>
</dbReference>
<dbReference type="AlphaFoldDB" id="A0A917V7F1"/>
<dbReference type="InterPro" id="IPR001343">
    <property type="entry name" value="Hemolysn_Ca-bd"/>
</dbReference>
<dbReference type="Pfam" id="PF13946">
    <property type="entry name" value="DUF4214"/>
    <property type="match status" value="1"/>
</dbReference>
<dbReference type="Pfam" id="PF13517">
    <property type="entry name" value="FG-GAP_3"/>
    <property type="match status" value="2"/>
</dbReference>
<dbReference type="InterPro" id="IPR018511">
    <property type="entry name" value="Hemolysin-typ_Ca-bd_CS"/>
</dbReference>
<dbReference type="InterPro" id="IPR011049">
    <property type="entry name" value="Serralysin-like_metalloprot_C"/>
</dbReference>
<proteinExistence type="predicted"/>
<dbReference type="RefSeq" id="WP_188914833.1">
    <property type="nucleotide sequence ID" value="NZ_BMMF01000012.1"/>
</dbReference>
<protein>
    <recommendedName>
        <fullName evidence="2">DUF4214 domain-containing protein</fullName>
    </recommendedName>
</protein>
<dbReference type="InterPro" id="IPR025282">
    <property type="entry name" value="DUF4214"/>
</dbReference>
<dbReference type="PANTHER" id="PTHR46580">
    <property type="entry name" value="SENSOR KINASE-RELATED"/>
    <property type="match status" value="1"/>
</dbReference>
<evidence type="ECO:0000259" key="2">
    <source>
        <dbReference type="Pfam" id="PF13946"/>
    </source>
</evidence>
<evidence type="ECO:0000256" key="1">
    <source>
        <dbReference type="ARBA" id="ARBA00022729"/>
    </source>
</evidence>
<dbReference type="Gene3D" id="2.150.10.10">
    <property type="entry name" value="Serralysin-like metalloprotease, C-terminal"/>
    <property type="match status" value="1"/>
</dbReference>
<dbReference type="InterPro" id="IPR028994">
    <property type="entry name" value="Integrin_alpha_N"/>
</dbReference>
<dbReference type="Pfam" id="PF00353">
    <property type="entry name" value="HemolysinCabind"/>
    <property type="match status" value="1"/>
</dbReference>
<sequence length="649" mass="68797">MPNNFRPISSVDLPATVAWAVPYAATGDFDADGRTDLALVTGHPATAVPAIWNGSQSGDLTILSFETGGAVDVTSRVIRGTEPQIVGTTEVFARDYNGDGHLDLFLSDSGVDFEPFPGGRQLLLLSDGSGRLEVGTPLGPATFAHSAATGDIDGDGRLDVFVGGNSTSGPFFLMNRGDGQMETDFDRLPTVIRDVDFMEGFQYSFDGSRLADLDADADLDLVLLPKFTNAVPIVLENPGNGDFSAAAPITLPAGLYGAGSLTFTPTAIARGTQNWTEDLTDLNRDGLPDLILAQSLWDDALDAKYRGGRLQILINEGSGIFSDETDVRLSGDALPDEDFTNFFEPKVVDLDGDGHLDLVVTVISQSANYTSRVYLNDGTGRLVQDRAFDTRGIYFPLDATGDGRVDLVHLDLEIIGADGDGFGIAVPRFTILENLVGSLRFAGGPGRDVLQGTSGSDTLAGGAGDDEIHGGAGIDTAVFEGAARDFRISGRDAEVSVSGPSGIDTLFGVERLRFADGLLAVDLAGNAGRAYRIYQAAFDRTPDLAGLSFWVDRMDEGMALLDVANMFLASDEAKNVYGADPAVRDFVDRLYQNVLGRPGDPDGVSFWTAQLETSATGHGEVLVGFSESAENIDLVAPTIENGIWLEMFG</sequence>
<dbReference type="Proteomes" id="UP000600449">
    <property type="component" value="Unassembled WGS sequence"/>
</dbReference>
<dbReference type="SUPFAM" id="SSF69318">
    <property type="entry name" value="Integrin alpha N-terminal domain"/>
    <property type="match status" value="1"/>
</dbReference>
<dbReference type="SUPFAM" id="SSF51120">
    <property type="entry name" value="beta-Roll"/>
    <property type="match status" value="1"/>
</dbReference>
<keyword evidence="1" id="KW-0732">Signal</keyword>
<feature type="domain" description="DUF4214" evidence="2">
    <location>
        <begin position="564"/>
        <end position="634"/>
    </location>
</feature>
<keyword evidence="4" id="KW-1185">Reference proteome</keyword>
<organism evidence="3 4">
    <name type="scientific">Salinarimonas ramus</name>
    <dbReference type="NCBI Taxonomy" id="690164"/>
    <lineage>
        <taxon>Bacteria</taxon>
        <taxon>Pseudomonadati</taxon>
        <taxon>Pseudomonadota</taxon>
        <taxon>Alphaproteobacteria</taxon>
        <taxon>Hyphomicrobiales</taxon>
        <taxon>Salinarimonadaceae</taxon>
        <taxon>Salinarimonas</taxon>
    </lineage>
</organism>
<dbReference type="GO" id="GO:0005509">
    <property type="term" value="F:calcium ion binding"/>
    <property type="evidence" value="ECO:0007669"/>
    <property type="project" value="InterPro"/>
</dbReference>
<accession>A0A917V7F1</accession>
<dbReference type="Gene3D" id="2.130.10.130">
    <property type="entry name" value="Integrin alpha, N-terminal"/>
    <property type="match status" value="2"/>
</dbReference>
<gene>
    <name evidence="3" type="ORF">GCM10011322_37970</name>
</gene>
<name>A0A917V7F1_9HYPH</name>
<evidence type="ECO:0000313" key="3">
    <source>
        <dbReference type="EMBL" id="GGK47287.1"/>
    </source>
</evidence>
<evidence type="ECO:0000313" key="4">
    <source>
        <dbReference type="Proteomes" id="UP000600449"/>
    </source>
</evidence>